<organism evidence="1 2">
    <name type="scientific">Auriscalpium vulgare</name>
    <dbReference type="NCBI Taxonomy" id="40419"/>
    <lineage>
        <taxon>Eukaryota</taxon>
        <taxon>Fungi</taxon>
        <taxon>Dikarya</taxon>
        <taxon>Basidiomycota</taxon>
        <taxon>Agaricomycotina</taxon>
        <taxon>Agaricomycetes</taxon>
        <taxon>Russulales</taxon>
        <taxon>Auriscalpiaceae</taxon>
        <taxon>Auriscalpium</taxon>
    </lineage>
</organism>
<evidence type="ECO:0000313" key="1">
    <source>
        <dbReference type="EMBL" id="KAI0044849.1"/>
    </source>
</evidence>
<gene>
    <name evidence="1" type="ORF">FA95DRAFT_1561756</name>
</gene>
<reference evidence="1" key="2">
    <citation type="journal article" date="2022" name="New Phytol.">
        <title>Evolutionary transition to the ectomycorrhizal habit in the genomes of a hyperdiverse lineage of mushroom-forming fungi.</title>
        <authorList>
            <person name="Looney B."/>
            <person name="Miyauchi S."/>
            <person name="Morin E."/>
            <person name="Drula E."/>
            <person name="Courty P.E."/>
            <person name="Kohler A."/>
            <person name="Kuo A."/>
            <person name="LaButti K."/>
            <person name="Pangilinan J."/>
            <person name="Lipzen A."/>
            <person name="Riley R."/>
            <person name="Andreopoulos W."/>
            <person name="He G."/>
            <person name="Johnson J."/>
            <person name="Nolan M."/>
            <person name="Tritt A."/>
            <person name="Barry K.W."/>
            <person name="Grigoriev I.V."/>
            <person name="Nagy L.G."/>
            <person name="Hibbett D."/>
            <person name="Henrissat B."/>
            <person name="Matheny P.B."/>
            <person name="Labbe J."/>
            <person name="Martin F.M."/>
        </authorList>
    </citation>
    <scope>NUCLEOTIDE SEQUENCE</scope>
    <source>
        <strain evidence="1">FP105234-sp</strain>
    </source>
</reference>
<dbReference type="EMBL" id="MU275969">
    <property type="protein sequence ID" value="KAI0044849.1"/>
    <property type="molecule type" value="Genomic_DNA"/>
</dbReference>
<proteinExistence type="predicted"/>
<name>A0ACB8RLL3_9AGAM</name>
<accession>A0ACB8RLL3</accession>
<sequence>GRTMILGGPGRLLRGVPRVSRFITSAGAGELSYMTPKISGPLSHCAIFGGPRSLLRARGPRLFVSTLILASLTSSRTTLMRHAS</sequence>
<evidence type="ECO:0000313" key="2">
    <source>
        <dbReference type="Proteomes" id="UP000814033"/>
    </source>
</evidence>
<dbReference type="Proteomes" id="UP000814033">
    <property type="component" value="Unassembled WGS sequence"/>
</dbReference>
<reference evidence="1" key="1">
    <citation type="submission" date="2021-02" db="EMBL/GenBank/DDBJ databases">
        <authorList>
            <consortium name="DOE Joint Genome Institute"/>
            <person name="Ahrendt S."/>
            <person name="Looney B.P."/>
            <person name="Miyauchi S."/>
            <person name="Morin E."/>
            <person name="Drula E."/>
            <person name="Courty P.E."/>
            <person name="Chicoki N."/>
            <person name="Fauchery L."/>
            <person name="Kohler A."/>
            <person name="Kuo A."/>
            <person name="Labutti K."/>
            <person name="Pangilinan J."/>
            <person name="Lipzen A."/>
            <person name="Riley R."/>
            <person name="Andreopoulos W."/>
            <person name="He G."/>
            <person name="Johnson J."/>
            <person name="Barry K.W."/>
            <person name="Grigoriev I.V."/>
            <person name="Nagy L."/>
            <person name="Hibbett D."/>
            <person name="Henrissat B."/>
            <person name="Matheny P.B."/>
            <person name="Labbe J."/>
            <person name="Martin F."/>
        </authorList>
    </citation>
    <scope>NUCLEOTIDE SEQUENCE</scope>
    <source>
        <strain evidence="1">FP105234-sp</strain>
    </source>
</reference>
<feature type="non-terminal residue" evidence="1">
    <location>
        <position position="1"/>
    </location>
</feature>
<protein>
    <submittedName>
        <fullName evidence="1">Uncharacterized protein</fullName>
    </submittedName>
</protein>
<comment type="caution">
    <text evidence="1">The sequence shown here is derived from an EMBL/GenBank/DDBJ whole genome shotgun (WGS) entry which is preliminary data.</text>
</comment>
<keyword evidence="2" id="KW-1185">Reference proteome</keyword>